<organism evidence="2 3">
    <name type="scientific">Pectobacterium odoriferum</name>
    <dbReference type="NCBI Taxonomy" id="78398"/>
    <lineage>
        <taxon>Bacteria</taxon>
        <taxon>Pseudomonadati</taxon>
        <taxon>Pseudomonadota</taxon>
        <taxon>Gammaproteobacteria</taxon>
        <taxon>Enterobacterales</taxon>
        <taxon>Pectobacteriaceae</taxon>
        <taxon>Pectobacterium</taxon>
    </lineage>
</organism>
<dbReference type="RefSeq" id="WP_373365382.1">
    <property type="nucleotide sequence ID" value="NZ_MTAO01000008.1"/>
</dbReference>
<dbReference type="Pfam" id="PF03432">
    <property type="entry name" value="Relaxase"/>
    <property type="match status" value="1"/>
</dbReference>
<proteinExistence type="predicted"/>
<evidence type="ECO:0000313" key="3">
    <source>
        <dbReference type="Proteomes" id="UP000237274"/>
    </source>
</evidence>
<name>A0ABD6VPW9_9GAMM</name>
<dbReference type="EMBL" id="MTAO01000008">
    <property type="protein sequence ID" value="POE26076.1"/>
    <property type="molecule type" value="Genomic_DNA"/>
</dbReference>
<sequence length="88" mass="9778">MKGMQKIRRGKGFAGVVLYALKPGSHHQCTPYVIGGNMLGDIAEDLIAEFNTTKTLRPDIAKPVWHNSLRLQKNEALTDAQWSEIADD</sequence>
<comment type="caution">
    <text evidence="2">The sequence shown here is derived from an EMBL/GenBank/DDBJ whole genome shotgun (WGS) entry which is preliminary data.</text>
</comment>
<protein>
    <submittedName>
        <fullName evidence="2">Relaxase</fullName>
    </submittedName>
</protein>
<dbReference type="InterPro" id="IPR005094">
    <property type="entry name" value="Endonuclease_MobA/VirD2"/>
</dbReference>
<dbReference type="Proteomes" id="UP000237274">
    <property type="component" value="Unassembled WGS sequence"/>
</dbReference>
<feature type="non-terminal residue" evidence="2">
    <location>
        <position position="88"/>
    </location>
</feature>
<feature type="domain" description="MobA/VirD2-like nuclease" evidence="1">
    <location>
        <begin position="19"/>
        <end position="87"/>
    </location>
</feature>
<dbReference type="AlphaFoldDB" id="A0ABD6VPW9"/>
<evidence type="ECO:0000259" key="1">
    <source>
        <dbReference type="Pfam" id="PF03432"/>
    </source>
</evidence>
<evidence type="ECO:0000313" key="2">
    <source>
        <dbReference type="EMBL" id="POE26076.1"/>
    </source>
</evidence>
<reference evidence="2 3" key="1">
    <citation type="submission" date="2017-01" db="EMBL/GenBank/DDBJ databases">
        <title>Comparative Genomics of 38 Pectobacterium strains comprising three species revealed the characteristics of Pectobacterium carotovorum.</title>
        <authorList>
            <person name="Xie H."/>
            <person name="Ma Y."/>
            <person name="Li X."/>
        </authorList>
    </citation>
    <scope>NUCLEOTIDE SEQUENCE [LARGE SCALE GENOMIC DNA]</scope>
    <source>
        <strain evidence="2 3">Q142</strain>
    </source>
</reference>
<gene>
    <name evidence="2" type="ORF">BV926_12845</name>
</gene>
<accession>A0ABD6VPW9</accession>